<gene>
    <name evidence="3" type="ORF">Sradi_2785500</name>
</gene>
<dbReference type="GO" id="GO:0016491">
    <property type="term" value="F:oxidoreductase activity"/>
    <property type="evidence" value="ECO:0007669"/>
    <property type="project" value="InterPro"/>
</dbReference>
<evidence type="ECO:0000256" key="1">
    <source>
        <dbReference type="ARBA" id="ARBA00022781"/>
    </source>
</evidence>
<keyword evidence="1" id="KW-0406">Ion transport</keyword>
<dbReference type="InterPro" id="IPR036188">
    <property type="entry name" value="FAD/NAD-bd_sf"/>
</dbReference>
<dbReference type="InterPro" id="IPR004100">
    <property type="entry name" value="ATPase_F1/V1/A1_a/bsu_N"/>
</dbReference>
<evidence type="ECO:0000259" key="2">
    <source>
        <dbReference type="PROSITE" id="PS50206"/>
    </source>
</evidence>
<feature type="domain" description="Rhodanese" evidence="2">
    <location>
        <begin position="47"/>
        <end position="84"/>
    </location>
</feature>
<dbReference type="GO" id="GO:1902600">
    <property type="term" value="P:proton transmembrane transport"/>
    <property type="evidence" value="ECO:0007669"/>
    <property type="project" value="UniProtKB-KW"/>
</dbReference>
<dbReference type="PANTHER" id="PTHR42923">
    <property type="entry name" value="PROTOPORPHYRINOGEN OXIDASE"/>
    <property type="match status" value="1"/>
</dbReference>
<evidence type="ECO:0000313" key="3">
    <source>
        <dbReference type="EMBL" id="KAL0383912.1"/>
    </source>
</evidence>
<dbReference type="Pfam" id="PF01593">
    <property type="entry name" value="Amino_oxidase"/>
    <property type="match status" value="1"/>
</dbReference>
<protein>
    <submittedName>
        <fullName evidence="3">V-type proton ATPase subunit B 1</fullName>
    </submittedName>
</protein>
<dbReference type="GO" id="GO:0046034">
    <property type="term" value="P:ATP metabolic process"/>
    <property type="evidence" value="ECO:0007669"/>
    <property type="project" value="InterPro"/>
</dbReference>
<organism evidence="3">
    <name type="scientific">Sesamum radiatum</name>
    <name type="common">Black benniseed</name>
    <dbReference type="NCBI Taxonomy" id="300843"/>
    <lineage>
        <taxon>Eukaryota</taxon>
        <taxon>Viridiplantae</taxon>
        <taxon>Streptophyta</taxon>
        <taxon>Embryophyta</taxon>
        <taxon>Tracheophyta</taxon>
        <taxon>Spermatophyta</taxon>
        <taxon>Magnoliopsida</taxon>
        <taxon>eudicotyledons</taxon>
        <taxon>Gunneridae</taxon>
        <taxon>Pentapetalae</taxon>
        <taxon>asterids</taxon>
        <taxon>lamiids</taxon>
        <taxon>Lamiales</taxon>
        <taxon>Pedaliaceae</taxon>
        <taxon>Sesamum</taxon>
    </lineage>
</organism>
<keyword evidence="1" id="KW-0375">Hydrogen ion transport</keyword>
<comment type="caution">
    <text evidence="3">The sequence shown here is derived from an EMBL/GenBank/DDBJ whole genome shotgun (WGS) entry which is preliminary data.</text>
</comment>
<dbReference type="PANTHER" id="PTHR42923:SF24">
    <property type="entry name" value="OS04G0560500 PROTEIN"/>
    <property type="match status" value="1"/>
</dbReference>
<dbReference type="CDD" id="cd18118">
    <property type="entry name" value="ATP-synt_V_A-type_beta_N"/>
    <property type="match status" value="1"/>
</dbReference>
<proteinExistence type="predicted"/>
<dbReference type="EMBL" id="JACGWJ010000012">
    <property type="protein sequence ID" value="KAL0383912.1"/>
    <property type="molecule type" value="Genomic_DNA"/>
</dbReference>
<dbReference type="Gene3D" id="3.40.50.12240">
    <property type="match status" value="1"/>
</dbReference>
<accession>A0AAW2RUP5</accession>
<keyword evidence="1" id="KW-0813">Transport</keyword>
<name>A0AAW2RUP5_SESRA</name>
<reference evidence="3" key="1">
    <citation type="submission" date="2020-06" db="EMBL/GenBank/DDBJ databases">
        <authorList>
            <person name="Li T."/>
            <person name="Hu X."/>
            <person name="Zhang T."/>
            <person name="Song X."/>
            <person name="Zhang H."/>
            <person name="Dai N."/>
            <person name="Sheng W."/>
            <person name="Hou X."/>
            <person name="Wei L."/>
        </authorList>
    </citation>
    <scope>NUCLEOTIDE SEQUENCE</scope>
    <source>
        <strain evidence="3">G02</strain>
        <tissue evidence="3">Leaf</tissue>
    </source>
</reference>
<dbReference type="InterPro" id="IPR001763">
    <property type="entry name" value="Rhodanese-like_dom"/>
</dbReference>
<reference evidence="3" key="2">
    <citation type="journal article" date="2024" name="Plant">
        <title>Genomic evolution and insights into agronomic trait innovations of Sesamum species.</title>
        <authorList>
            <person name="Miao H."/>
            <person name="Wang L."/>
            <person name="Qu L."/>
            <person name="Liu H."/>
            <person name="Sun Y."/>
            <person name="Le M."/>
            <person name="Wang Q."/>
            <person name="Wei S."/>
            <person name="Zheng Y."/>
            <person name="Lin W."/>
            <person name="Duan Y."/>
            <person name="Cao H."/>
            <person name="Xiong S."/>
            <person name="Wang X."/>
            <person name="Wei L."/>
            <person name="Li C."/>
            <person name="Ma Q."/>
            <person name="Ju M."/>
            <person name="Zhao R."/>
            <person name="Li G."/>
            <person name="Mu C."/>
            <person name="Tian Q."/>
            <person name="Mei H."/>
            <person name="Zhang T."/>
            <person name="Gao T."/>
            <person name="Zhang H."/>
        </authorList>
    </citation>
    <scope>NUCLEOTIDE SEQUENCE</scope>
    <source>
        <strain evidence="3">G02</strain>
    </source>
</reference>
<dbReference type="InterPro" id="IPR050464">
    <property type="entry name" value="Zeta_carotene_desat/Oxidored"/>
</dbReference>
<sequence>MLASWTARPVLSNGCGSSRRGFCCRAEDQSVSAVTERQNKKKVVIVGSGWAGLGAAHHLCKQGFDVTVLEGGYELGPKTKSLSPDDAGIRGFWYPYRNIFNLVDELGLKPFTSWTKSAQYSEEGLEFARLPFTDRLTSLPLMAAVIDFDNTDAAWRKYDPITAREILKQFGCSERLFRDVFDPLLQVGLFAPAEQCSAAATLGMLYYYVLANQKNFDLVWCRGTIREKIFQPWTESMKIQGCRFLEGRKVTDVVVNEETGCISEVICEKESFKADAFILAVGISTLQEIVQSSAALCGREEFLKVMKLNSTDLLTVKLWLDRKVKIPYASNVFSGFDGACAWTFFDLSTIYDEHKDSASTIIQADLYHANDLLPLKDEKIVEKVMSWLSRCIKDFENAIVVDKEIGRFPKLLTHFFPGSYKYMMRGSTSFPNLYMAGDWIVNRHGSWSQEKCYVTGVEAANRVVDYVGEGDFGRIVNMGAENNIDMEEGTLEIGMEYRTVSGVAGPLVILDKVKGPKYQEIVNIRLGDGTTRRGQVLEVDGEKAVVQVFEGTSGIDNKYTTVQFTGEVLKTPVSLDMLGRIFNGSGKPIDNGPPILPEAYLDISGKCCWSIE</sequence>
<dbReference type="AlphaFoldDB" id="A0AAW2RUP5"/>
<dbReference type="Pfam" id="PF02874">
    <property type="entry name" value="ATP-synt_ab_N"/>
    <property type="match status" value="1"/>
</dbReference>
<dbReference type="PROSITE" id="PS50206">
    <property type="entry name" value="RHODANESE_3"/>
    <property type="match status" value="1"/>
</dbReference>
<dbReference type="InterPro" id="IPR002937">
    <property type="entry name" value="Amino_oxidase"/>
</dbReference>
<dbReference type="Gene3D" id="3.50.50.60">
    <property type="entry name" value="FAD/NAD(P)-binding domain"/>
    <property type="match status" value="1"/>
</dbReference>
<dbReference type="SUPFAM" id="SSF51905">
    <property type="entry name" value="FAD/NAD(P)-binding domain"/>
    <property type="match status" value="1"/>
</dbReference>